<evidence type="ECO:0000313" key="1">
    <source>
        <dbReference type="EMBL" id="KAJ6799825.1"/>
    </source>
</evidence>
<organism evidence="1 3">
    <name type="scientific">Iris pallida</name>
    <name type="common">Sweet iris</name>
    <dbReference type="NCBI Taxonomy" id="29817"/>
    <lineage>
        <taxon>Eukaryota</taxon>
        <taxon>Viridiplantae</taxon>
        <taxon>Streptophyta</taxon>
        <taxon>Embryophyta</taxon>
        <taxon>Tracheophyta</taxon>
        <taxon>Spermatophyta</taxon>
        <taxon>Magnoliopsida</taxon>
        <taxon>Liliopsida</taxon>
        <taxon>Asparagales</taxon>
        <taxon>Iridaceae</taxon>
        <taxon>Iridoideae</taxon>
        <taxon>Irideae</taxon>
        <taxon>Iris</taxon>
    </lineage>
</organism>
<evidence type="ECO:0000313" key="3">
    <source>
        <dbReference type="Proteomes" id="UP001140949"/>
    </source>
</evidence>
<evidence type="ECO:0000313" key="2">
    <source>
        <dbReference type="EMBL" id="KAJ6831224.1"/>
    </source>
</evidence>
<dbReference type="EMBL" id="JANAVB010039219">
    <property type="protein sequence ID" value="KAJ6799825.1"/>
    <property type="molecule type" value="Genomic_DNA"/>
</dbReference>
<keyword evidence="3" id="KW-1185">Reference proteome</keyword>
<sequence>MPESRRMSSETGRRRNDARRHLLAIDGGVRRDEWYCGPRGVVGHGRRRGTARIHGKARRAVLLKAVCSRACSGRQGHGSGSAAGLRWWLEECRHRRPQVSARIRYFVSWCSCVQVLDTEDLYGGCKGLDEGNEHGCPGSDPRWTR</sequence>
<protein>
    <submittedName>
        <fullName evidence="1">Pollen-specific leucine-rich repeat extensin-like protein 3</fullName>
    </submittedName>
</protein>
<dbReference type="EMBL" id="JANAVB010016935">
    <property type="protein sequence ID" value="KAJ6831224.1"/>
    <property type="molecule type" value="Genomic_DNA"/>
</dbReference>
<reference evidence="1" key="1">
    <citation type="journal article" date="2023" name="GigaByte">
        <title>Genome assembly of the bearded iris, Iris pallida Lam.</title>
        <authorList>
            <person name="Bruccoleri R.E."/>
            <person name="Oakeley E.J."/>
            <person name="Faust A.M.E."/>
            <person name="Altorfer M."/>
            <person name="Dessus-Babus S."/>
            <person name="Burckhardt D."/>
            <person name="Oertli M."/>
            <person name="Naumann U."/>
            <person name="Petersen F."/>
            <person name="Wong J."/>
        </authorList>
    </citation>
    <scope>NUCLEOTIDE SEQUENCE</scope>
    <source>
        <strain evidence="1">GSM-AAB239-AS_SAM_17_03QT</strain>
    </source>
</reference>
<reference evidence="1" key="2">
    <citation type="submission" date="2023-04" db="EMBL/GenBank/DDBJ databases">
        <authorList>
            <person name="Bruccoleri R.E."/>
            <person name="Oakeley E.J."/>
            <person name="Faust A.-M."/>
            <person name="Dessus-Babus S."/>
            <person name="Altorfer M."/>
            <person name="Burckhardt D."/>
            <person name="Oertli M."/>
            <person name="Naumann U."/>
            <person name="Petersen F."/>
            <person name="Wong J."/>
        </authorList>
    </citation>
    <scope>NUCLEOTIDE SEQUENCE</scope>
    <source>
        <strain evidence="1">GSM-AAB239-AS_SAM_17_03QT</strain>
        <tissue evidence="1">Leaf</tissue>
    </source>
</reference>
<name>A0AAX6E779_IRIPA</name>
<accession>A0AAX6E779</accession>
<dbReference type="AlphaFoldDB" id="A0AAX6E779"/>
<proteinExistence type="predicted"/>
<comment type="caution">
    <text evidence="1">The sequence shown here is derived from an EMBL/GenBank/DDBJ whole genome shotgun (WGS) entry which is preliminary data.</text>
</comment>
<dbReference type="Proteomes" id="UP001140949">
    <property type="component" value="Unassembled WGS sequence"/>
</dbReference>
<gene>
    <name evidence="1" type="ORF">M6B38_203770</name>
    <name evidence="2" type="ORF">M6B38_349920</name>
</gene>